<dbReference type="InterPro" id="IPR047153">
    <property type="entry name" value="TRIM45/56/19-like"/>
</dbReference>
<dbReference type="SUPFAM" id="SSF57845">
    <property type="entry name" value="B-box zinc-binding domain"/>
    <property type="match status" value="1"/>
</dbReference>
<proteinExistence type="predicted"/>
<sequence>MAFKNTVNLITELERRYLECSICTEVFDEDERIPRLLPCHHPFCSECIKRLGRRKDTIKCPTCNAVHKVKKNGPIDFPKDNTRRDLTSFLQTHSDHNAFKKCSQCGNTVDITFKCQQCNINLCEICRCQHETKYKTHNLIINKSETFREDDDNLGVCQNPHHEKAKVKYFCNSSNCQSVLCPSCALDEHRDISKHDLEDIEVAFKKRKKELGNDAKSLRTRILHVESTVQEIRDKANTLQADKDEFIKYMDAIYNRGIKDLKNKRQSLLDRYTASFKQKESKLLTRKDNLDSFLQNANECCSLTEQLINRNSMSSFLNVHQTIDSHVKRYLNTPVEDSTCDRKDTEKNVDFDEYLQMFNSNVEILENNQREENLKPLIEPAKGHQQERHETNSINKFGNQICKTLADVFGYFTQKVKQSVMYMIYSISMVLKTPTKLRQLLRPENPYDTQAHQEQPNERIVGNVQQDVSQVGRFNLRPIGIAIYQRRIEWKNYIKEHISKYLIDVFAVFWSIVFAYSFFTIVCEMSLLPLALKEHDKLTGLKFNTQVTSQFACRSADNQTVATKPSENMSCGSTRRLYKYAGVFANTSFLPEQESSIEFSIKFKQMSLKAKEYDDLLIFEFGLTNDSISTKLLSPSIFAVSGFSCQNEFGVCLSIGNILLIESKDIFKSETNSYFAEGRFILNYQPSTLTLLFLAKFSQSKTTIELHRIQPFKLRGTLWPVFAAYETNSVSMTIKTNQVGFDRFTLYPNLYISDDNKTMSNKQLRGTYSSDSFATPVIFTRLKNFGTSGTIQTMLNIDFVDLNGGNTLYKFGIGKHEYGVFKETVLLECTKCVWTNLFGLYPSSGYCLSVHSDTKQIMVGNHLSLFLHYHRNGSIEMYIVNYYFGYSHRIFQFEQFHNQPPKVYIEKIDAKDIVISSTKKSNIFNMTKVIIALLVIIYFFMI</sequence>
<dbReference type="SMART" id="SM00184">
    <property type="entry name" value="RING"/>
    <property type="match status" value="1"/>
</dbReference>
<evidence type="ECO:0000256" key="2">
    <source>
        <dbReference type="ARBA" id="ARBA00022771"/>
    </source>
</evidence>
<gene>
    <name evidence="7" type="ORF">MGAL_10B001320</name>
</gene>
<keyword evidence="1" id="KW-0479">Metal-binding</keyword>
<dbReference type="PROSITE" id="PS50089">
    <property type="entry name" value="ZF_RING_2"/>
    <property type="match status" value="1"/>
</dbReference>
<dbReference type="PANTHER" id="PTHR25462">
    <property type="entry name" value="BONUS, ISOFORM C-RELATED"/>
    <property type="match status" value="1"/>
</dbReference>
<dbReference type="InterPro" id="IPR001841">
    <property type="entry name" value="Znf_RING"/>
</dbReference>
<feature type="transmembrane region" description="Helical" evidence="5">
    <location>
        <begin position="501"/>
        <end position="519"/>
    </location>
</feature>
<accession>A0A8B6BHF3</accession>
<evidence type="ECO:0000256" key="4">
    <source>
        <dbReference type="PROSITE-ProRule" id="PRU00175"/>
    </source>
</evidence>
<evidence type="ECO:0000256" key="3">
    <source>
        <dbReference type="ARBA" id="ARBA00022833"/>
    </source>
</evidence>
<name>A0A8B6BHF3_MYTGA</name>
<dbReference type="GO" id="GO:0008270">
    <property type="term" value="F:zinc ion binding"/>
    <property type="evidence" value="ECO:0007669"/>
    <property type="project" value="UniProtKB-KW"/>
</dbReference>
<keyword evidence="3" id="KW-0862">Zinc</keyword>
<dbReference type="PROSITE" id="PS00518">
    <property type="entry name" value="ZF_RING_1"/>
    <property type="match status" value="1"/>
</dbReference>
<feature type="transmembrane region" description="Helical" evidence="5">
    <location>
        <begin position="923"/>
        <end position="941"/>
    </location>
</feature>
<dbReference type="Proteomes" id="UP000596742">
    <property type="component" value="Unassembled WGS sequence"/>
</dbReference>
<evidence type="ECO:0000259" key="6">
    <source>
        <dbReference type="PROSITE" id="PS50089"/>
    </source>
</evidence>
<dbReference type="GO" id="GO:0061630">
    <property type="term" value="F:ubiquitin protein ligase activity"/>
    <property type="evidence" value="ECO:0007669"/>
    <property type="project" value="TreeGrafter"/>
</dbReference>
<keyword evidence="8" id="KW-1185">Reference proteome</keyword>
<dbReference type="PANTHER" id="PTHR25462:SF296">
    <property type="entry name" value="MEIOTIC P26, ISOFORM F"/>
    <property type="match status" value="1"/>
</dbReference>
<dbReference type="Pfam" id="PF13639">
    <property type="entry name" value="zf-RING_2"/>
    <property type="match status" value="1"/>
</dbReference>
<dbReference type="InterPro" id="IPR017907">
    <property type="entry name" value="Znf_RING_CS"/>
</dbReference>
<evidence type="ECO:0000313" key="8">
    <source>
        <dbReference type="Proteomes" id="UP000596742"/>
    </source>
</evidence>
<dbReference type="InterPro" id="IPR013083">
    <property type="entry name" value="Znf_RING/FYVE/PHD"/>
</dbReference>
<dbReference type="EMBL" id="UYJE01000138">
    <property type="protein sequence ID" value="VDH90475.1"/>
    <property type="molecule type" value="Genomic_DNA"/>
</dbReference>
<evidence type="ECO:0000313" key="7">
    <source>
        <dbReference type="EMBL" id="VDH90475.1"/>
    </source>
</evidence>
<dbReference type="Gene3D" id="3.30.40.10">
    <property type="entry name" value="Zinc/RING finger domain, C3HC4 (zinc finger)"/>
    <property type="match status" value="1"/>
</dbReference>
<keyword evidence="2 4" id="KW-0863">Zinc-finger</keyword>
<keyword evidence="5" id="KW-1133">Transmembrane helix</keyword>
<dbReference type="SUPFAM" id="SSF57850">
    <property type="entry name" value="RING/U-box"/>
    <property type="match status" value="1"/>
</dbReference>
<keyword evidence="5" id="KW-0812">Transmembrane</keyword>
<protein>
    <submittedName>
        <fullName evidence="7">Tripartite motif-containing protein 2/3</fullName>
    </submittedName>
</protein>
<keyword evidence="5" id="KW-0472">Membrane</keyword>
<dbReference type="OrthoDB" id="111250at2759"/>
<reference evidence="7" key="1">
    <citation type="submission" date="2018-11" db="EMBL/GenBank/DDBJ databases">
        <authorList>
            <person name="Alioto T."/>
            <person name="Alioto T."/>
        </authorList>
    </citation>
    <scope>NUCLEOTIDE SEQUENCE</scope>
</reference>
<dbReference type="AlphaFoldDB" id="A0A8B6BHF3"/>
<evidence type="ECO:0000256" key="5">
    <source>
        <dbReference type="SAM" id="Phobius"/>
    </source>
</evidence>
<evidence type="ECO:0000256" key="1">
    <source>
        <dbReference type="ARBA" id="ARBA00022723"/>
    </source>
</evidence>
<comment type="caution">
    <text evidence="7">The sequence shown here is derived from an EMBL/GenBank/DDBJ whole genome shotgun (WGS) entry which is preliminary data.</text>
</comment>
<organism evidence="7 8">
    <name type="scientific">Mytilus galloprovincialis</name>
    <name type="common">Mediterranean mussel</name>
    <dbReference type="NCBI Taxonomy" id="29158"/>
    <lineage>
        <taxon>Eukaryota</taxon>
        <taxon>Metazoa</taxon>
        <taxon>Spiralia</taxon>
        <taxon>Lophotrochozoa</taxon>
        <taxon>Mollusca</taxon>
        <taxon>Bivalvia</taxon>
        <taxon>Autobranchia</taxon>
        <taxon>Pteriomorphia</taxon>
        <taxon>Mytilida</taxon>
        <taxon>Mytiloidea</taxon>
        <taxon>Mytilidae</taxon>
        <taxon>Mytilinae</taxon>
        <taxon>Mytilus</taxon>
    </lineage>
</organism>
<feature type="domain" description="RING-type" evidence="6">
    <location>
        <begin position="20"/>
        <end position="64"/>
    </location>
</feature>
<dbReference type="CDD" id="cd19757">
    <property type="entry name" value="Bbox1"/>
    <property type="match status" value="1"/>
</dbReference>